<feature type="transmembrane region" description="Helical" evidence="7">
    <location>
        <begin position="6"/>
        <end position="26"/>
    </location>
</feature>
<dbReference type="EMBL" id="QEAO01000003">
    <property type="protein sequence ID" value="TPX36942.1"/>
    <property type="molecule type" value="Genomic_DNA"/>
</dbReference>
<keyword evidence="4" id="KW-0256">Endoplasmic reticulum</keyword>
<evidence type="ECO:0000313" key="9">
    <source>
        <dbReference type="Proteomes" id="UP000319731"/>
    </source>
</evidence>
<name>A0A507CBE6_9FUNG</name>
<comment type="subcellular location">
    <subcellularLocation>
        <location evidence="1">Endoplasmic reticulum membrane</location>
        <topology evidence="1">Multi-pass membrane protein</topology>
    </subcellularLocation>
</comment>
<protein>
    <recommendedName>
        <fullName evidence="10">Guided entry of tail-anchored proteins 1</fullName>
    </recommendedName>
</protein>
<keyword evidence="9" id="KW-1185">Reference proteome</keyword>
<dbReference type="Pfam" id="PF04420">
    <property type="entry name" value="CHD5"/>
    <property type="match status" value="1"/>
</dbReference>
<dbReference type="InterPro" id="IPR029012">
    <property type="entry name" value="Helix_hairpin_bin_sf"/>
</dbReference>
<dbReference type="Gene3D" id="1.10.287.660">
    <property type="entry name" value="Helix hairpin bin"/>
    <property type="match status" value="1"/>
</dbReference>
<dbReference type="RefSeq" id="XP_031027013.1">
    <property type="nucleotide sequence ID" value="XM_031166899.1"/>
</dbReference>
<dbReference type="STRING" id="1806994.A0A507CBE6"/>
<keyword evidence="6 7" id="KW-0472">Membrane</keyword>
<evidence type="ECO:0000256" key="4">
    <source>
        <dbReference type="ARBA" id="ARBA00022824"/>
    </source>
</evidence>
<evidence type="ECO:0008006" key="10">
    <source>
        <dbReference type="Google" id="ProtNLM"/>
    </source>
</evidence>
<dbReference type="GO" id="GO:0071816">
    <property type="term" value="P:tail-anchored membrane protein insertion into ER membrane"/>
    <property type="evidence" value="ECO:0007669"/>
    <property type="project" value="InterPro"/>
</dbReference>
<dbReference type="GO" id="GO:0005789">
    <property type="term" value="C:endoplasmic reticulum membrane"/>
    <property type="evidence" value="ECO:0007669"/>
    <property type="project" value="UniProtKB-SubCell"/>
</dbReference>
<dbReference type="OrthoDB" id="69461at2759"/>
<dbReference type="AlphaFoldDB" id="A0A507CBE6"/>
<evidence type="ECO:0000313" key="8">
    <source>
        <dbReference type="EMBL" id="TPX36942.1"/>
    </source>
</evidence>
<feature type="transmembrane region" description="Helical" evidence="7">
    <location>
        <begin position="104"/>
        <end position="123"/>
    </location>
</feature>
<dbReference type="GeneID" id="42002196"/>
<dbReference type="InterPro" id="IPR028945">
    <property type="entry name" value="Get1"/>
</dbReference>
<evidence type="ECO:0000256" key="5">
    <source>
        <dbReference type="ARBA" id="ARBA00022989"/>
    </source>
</evidence>
<dbReference type="GO" id="GO:0043529">
    <property type="term" value="C:GET complex"/>
    <property type="evidence" value="ECO:0007669"/>
    <property type="project" value="TreeGrafter"/>
</dbReference>
<dbReference type="Proteomes" id="UP000319731">
    <property type="component" value="Unassembled WGS sequence"/>
</dbReference>
<comment type="similarity">
    <text evidence="2">Belongs to the WRB/GET1 family.</text>
</comment>
<feature type="transmembrane region" description="Helical" evidence="7">
    <location>
        <begin position="143"/>
        <end position="162"/>
    </location>
</feature>
<gene>
    <name evidence="8" type="ORF">SmJEL517_g00971</name>
</gene>
<dbReference type="GO" id="GO:0043495">
    <property type="term" value="F:protein-membrane adaptor activity"/>
    <property type="evidence" value="ECO:0007669"/>
    <property type="project" value="TreeGrafter"/>
</dbReference>
<organism evidence="8 9">
    <name type="scientific">Synchytrium microbalum</name>
    <dbReference type="NCBI Taxonomy" id="1806994"/>
    <lineage>
        <taxon>Eukaryota</taxon>
        <taxon>Fungi</taxon>
        <taxon>Fungi incertae sedis</taxon>
        <taxon>Chytridiomycota</taxon>
        <taxon>Chytridiomycota incertae sedis</taxon>
        <taxon>Chytridiomycetes</taxon>
        <taxon>Synchytriales</taxon>
        <taxon>Synchytriaceae</taxon>
        <taxon>Synchytrium</taxon>
    </lineage>
</organism>
<evidence type="ECO:0000256" key="6">
    <source>
        <dbReference type="ARBA" id="ARBA00023136"/>
    </source>
</evidence>
<evidence type="ECO:0000256" key="7">
    <source>
        <dbReference type="SAM" id="Phobius"/>
    </source>
</evidence>
<comment type="caution">
    <text evidence="8">The sequence shown here is derived from an EMBL/GenBank/DDBJ whole genome shotgun (WGS) entry which is preliminary data.</text>
</comment>
<accession>A0A507CBE6</accession>
<evidence type="ECO:0000256" key="1">
    <source>
        <dbReference type="ARBA" id="ARBA00004477"/>
    </source>
</evidence>
<evidence type="ECO:0000256" key="2">
    <source>
        <dbReference type="ARBA" id="ARBA00010799"/>
    </source>
</evidence>
<evidence type="ECO:0000256" key="3">
    <source>
        <dbReference type="ARBA" id="ARBA00022692"/>
    </source>
</evidence>
<sequence length="174" mass="20030">MVAAIVTVLICAVLLQIFQHIGYALIGKTTFEVYKRIFKADASNKIHTLKKEVLTLRHDLTNTSAQDEFAKWAKIRRALDKKVADFEELSKSESSSRASFEAKVSWGLWIFMWIFQMALMTIYSNEPIFYIPDGWLGPFTYLLSLPMAPKGSVSVFYWFYAVKNVTGRILQRFP</sequence>
<dbReference type="PANTHER" id="PTHR42650:SF1">
    <property type="entry name" value="GUIDED ENTRY OF TAIL-ANCHORED PROTEINS FACTOR 1"/>
    <property type="match status" value="1"/>
</dbReference>
<keyword evidence="5 7" id="KW-1133">Transmembrane helix</keyword>
<proteinExistence type="inferred from homology"/>
<dbReference type="PANTHER" id="PTHR42650">
    <property type="entry name" value="TAIL-ANCHORED PROTEIN INSERTION RECEPTOR WRB"/>
    <property type="match status" value="1"/>
</dbReference>
<reference evidence="8 9" key="1">
    <citation type="journal article" date="2019" name="Sci. Rep.">
        <title>Comparative genomics of chytrid fungi reveal insights into the obligate biotrophic and pathogenic lifestyle of Synchytrium endobioticum.</title>
        <authorList>
            <person name="van de Vossenberg B.T.L.H."/>
            <person name="Warris S."/>
            <person name="Nguyen H.D.T."/>
            <person name="van Gent-Pelzer M.P.E."/>
            <person name="Joly D.L."/>
            <person name="van de Geest H.C."/>
            <person name="Bonants P.J.M."/>
            <person name="Smith D.S."/>
            <person name="Levesque C.A."/>
            <person name="van der Lee T.A.J."/>
        </authorList>
    </citation>
    <scope>NUCLEOTIDE SEQUENCE [LARGE SCALE GENOMIC DNA]</scope>
    <source>
        <strain evidence="8 9">JEL517</strain>
    </source>
</reference>
<keyword evidence="3 7" id="KW-0812">Transmembrane</keyword>